<comment type="caution">
    <text evidence="2">The sequence shown here is derived from an EMBL/GenBank/DDBJ whole genome shotgun (WGS) entry which is preliminary data.</text>
</comment>
<dbReference type="InterPro" id="IPR024320">
    <property type="entry name" value="LPG_synthase_C"/>
</dbReference>
<dbReference type="AlphaFoldDB" id="A0A9D1K1X2"/>
<evidence type="ECO:0000313" key="2">
    <source>
        <dbReference type="EMBL" id="HIS77528.1"/>
    </source>
</evidence>
<proteinExistence type="predicted"/>
<reference evidence="2" key="1">
    <citation type="submission" date="2020-10" db="EMBL/GenBank/DDBJ databases">
        <authorList>
            <person name="Gilroy R."/>
        </authorList>
    </citation>
    <scope>NUCLEOTIDE SEQUENCE</scope>
    <source>
        <strain evidence="2">CHK199-13235</strain>
    </source>
</reference>
<feature type="domain" description="Phosphatidylglycerol lysyltransferase C-terminal" evidence="1">
    <location>
        <begin position="26"/>
        <end position="290"/>
    </location>
</feature>
<evidence type="ECO:0000313" key="3">
    <source>
        <dbReference type="Proteomes" id="UP000824002"/>
    </source>
</evidence>
<reference evidence="2" key="2">
    <citation type="journal article" date="2021" name="PeerJ">
        <title>Extensive microbial diversity within the chicken gut microbiome revealed by metagenomics and culture.</title>
        <authorList>
            <person name="Gilroy R."/>
            <person name="Ravi A."/>
            <person name="Getino M."/>
            <person name="Pursley I."/>
            <person name="Horton D.L."/>
            <person name="Alikhan N.F."/>
            <person name="Baker D."/>
            <person name="Gharbi K."/>
            <person name="Hall N."/>
            <person name="Watson M."/>
            <person name="Adriaenssens E.M."/>
            <person name="Foster-Nyarko E."/>
            <person name="Jarju S."/>
            <person name="Secka A."/>
            <person name="Antonio M."/>
            <person name="Oren A."/>
            <person name="Chaudhuri R.R."/>
            <person name="La Ragione R."/>
            <person name="Hildebrand F."/>
            <person name="Pallen M.J."/>
        </authorList>
    </citation>
    <scope>NUCLEOTIDE SEQUENCE</scope>
    <source>
        <strain evidence="2">CHK199-13235</strain>
    </source>
</reference>
<accession>A0A9D1K1X2</accession>
<dbReference type="SUPFAM" id="SSF55729">
    <property type="entry name" value="Acyl-CoA N-acyltransferases (Nat)"/>
    <property type="match status" value="2"/>
</dbReference>
<gene>
    <name evidence="2" type="ORF">IAB51_12085</name>
</gene>
<dbReference type="Gene3D" id="3.40.630.30">
    <property type="match status" value="1"/>
</dbReference>
<protein>
    <submittedName>
        <fullName evidence="2">DUF2156 domain-containing protein</fullName>
    </submittedName>
</protein>
<evidence type="ECO:0000259" key="1">
    <source>
        <dbReference type="Pfam" id="PF09924"/>
    </source>
</evidence>
<dbReference type="InterPro" id="IPR016732">
    <property type="entry name" value="UCP018688"/>
</dbReference>
<dbReference type="Proteomes" id="UP000824002">
    <property type="component" value="Unassembled WGS sequence"/>
</dbReference>
<dbReference type="EMBL" id="DVJP01000077">
    <property type="protein sequence ID" value="HIS77528.1"/>
    <property type="molecule type" value="Genomic_DNA"/>
</dbReference>
<dbReference type="InterPro" id="IPR016181">
    <property type="entry name" value="Acyl_CoA_acyltransferase"/>
</dbReference>
<dbReference type="PANTHER" id="PTHR41373:SF1">
    <property type="entry name" value="PHOSPHATIDYLGLYCEROL LYSYLTRANSFERASE C-TERMINAL DOMAIN-CONTAINING PROTEIN"/>
    <property type="match status" value="1"/>
</dbReference>
<dbReference type="Pfam" id="PF09924">
    <property type="entry name" value="LPG_synthase_C"/>
    <property type="match status" value="1"/>
</dbReference>
<dbReference type="PANTHER" id="PTHR41373">
    <property type="entry name" value="DUF2156 DOMAIN-CONTAINING PROTEIN"/>
    <property type="match status" value="1"/>
</dbReference>
<dbReference type="PIRSF" id="PIRSF018688">
    <property type="entry name" value="UCP018688"/>
    <property type="match status" value="1"/>
</dbReference>
<name>A0A9D1K1X2_9FIRM</name>
<sequence>MLQFRPIALSDRDIVQGYLREKDIPGDQYSFGNLFIWRNVYHAEICEEEGFLYVKSGPPGDYDFMCPMGSGDLKAAVNKLREWCRENGCHFRMRWVPANEKALLETLFPGMLQITSDRDHADYIYERERLRTLAGRKLQSKRNFVNRIKKQNWSYEPITLENMPECQQVQQAWCRENNHCVEGGPKEESCAVQQAFRHFYDLGFSGGCVRLDGKVIAYTMGEPLNSDTFIVHIEKALSGIPGAYPLINQQFVEHAMDGFSYVNREDDTGDEGLRKAKLSYDPYRLFEDYVIEFAREEG</sequence>
<organism evidence="2 3">
    <name type="scientific">Candidatus Merdivicinus excrementipullorum</name>
    <dbReference type="NCBI Taxonomy" id="2840867"/>
    <lineage>
        <taxon>Bacteria</taxon>
        <taxon>Bacillati</taxon>
        <taxon>Bacillota</taxon>
        <taxon>Clostridia</taxon>
        <taxon>Eubacteriales</taxon>
        <taxon>Oscillospiraceae</taxon>
        <taxon>Oscillospiraceae incertae sedis</taxon>
        <taxon>Candidatus Merdivicinus</taxon>
    </lineage>
</organism>